<name>A0A3N4HKJ4_ASCIM</name>
<reference evidence="1 2" key="1">
    <citation type="journal article" date="2018" name="Nat. Ecol. Evol.">
        <title>Pezizomycetes genomes reveal the molecular basis of ectomycorrhizal truffle lifestyle.</title>
        <authorList>
            <person name="Murat C."/>
            <person name="Payen T."/>
            <person name="Noel B."/>
            <person name="Kuo A."/>
            <person name="Morin E."/>
            <person name="Chen J."/>
            <person name="Kohler A."/>
            <person name="Krizsan K."/>
            <person name="Balestrini R."/>
            <person name="Da Silva C."/>
            <person name="Montanini B."/>
            <person name="Hainaut M."/>
            <person name="Levati E."/>
            <person name="Barry K.W."/>
            <person name="Belfiori B."/>
            <person name="Cichocki N."/>
            <person name="Clum A."/>
            <person name="Dockter R.B."/>
            <person name="Fauchery L."/>
            <person name="Guy J."/>
            <person name="Iotti M."/>
            <person name="Le Tacon F."/>
            <person name="Lindquist E.A."/>
            <person name="Lipzen A."/>
            <person name="Malagnac F."/>
            <person name="Mello A."/>
            <person name="Molinier V."/>
            <person name="Miyauchi S."/>
            <person name="Poulain J."/>
            <person name="Riccioni C."/>
            <person name="Rubini A."/>
            <person name="Sitrit Y."/>
            <person name="Splivallo R."/>
            <person name="Traeger S."/>
            <person name="Wang M."/>
            <person name="Zifcakova L."/>
            <person name="Wipf D."/>
            <person name="Zambonelli A."/>
            <person name="Paolocci F."/>
            <person name="Nowrousian M."/>
            <person name="Ottonello S."/>
            <person name="Baldrian P."/>
            <person name="Spatafora J.W."/>
            <person name="Henrissat B."/>
            <person name="Nagy L.G."/>
            <person name="Aury J.M."/>
            <person name="Wincker P."/>
            <person name="Grigoriev I.V."/>
            <person name="Bonfante P."/>
            <person name="Martin F.M."/>
        </authorList>
    </citation>
    <scope>NUCLEOTIDE SEQUENCE [LARGE SCALE GENOMIC DNA]</scope>
    <source>
        <strain evidence="1 2">RN42</strain>
    </source>
</reference>
<keyword evidence="2" id="KW-1185">Reference proteome</keyword>
<accession>A0A3N4HKJ4</accession>
<evidence type="ECO:0000313" key="2">
    <source>
        <dbReference type="Proteomes" id="UP000275078"/>
    </source>
</evidence>
<sequence>MARCRLTTRSPKPAWHGDSPRKAYRLIFANTINEEPVRVLNDKVVDKITNNDLL</sequence>
<gene>
    <name evidence="1" type="ORF">BJ508DRAFT_333156</name>
</gene>
<dbReference type="EMBL" id="ML119792">
    <property type="protein sequence ID" value="RPA74383.1"/>
    <property type="molecule type" value="Genomic_DNA"/>
</dbReference>
<organism evidence="1 2">
    <name type="scientific">Ascobolus immersus RN42</name>
    <dbReference type="NCBI Taxonomy" id="1160509"/>
    <lineage>
        <taxon>Eukaryota</taxon>
        <taxon>Fungi</taxon>
        <taxon>Dikarya</taxon>
        <taxon>Ascomycota</taxon>
        <taxon>Pezizomycotina</taxon>
        <taxon>Pezizomycetes</taxon>
        <taxon>Pezizales</taxon>
        <taxon>Ascobolaceae</taxon>
        <taxon>Ascobolus</taxon>
    </lineage>
</organism>
<dbReference type="AlphaFoldDB" id="A0A3N4HKJ4"/>
<evidence type="ECO:0000313" key="1">
    <source>
        <dbReference type="EMBL" id="RPA74383.1"/>
    </source>
</evidence>
<proteinExistence type="predicted"/>
<dbReference type="Proteomes" id="UP000275078">
    <property type="component" value="Unassembled WGS sequence"/>
</dbReference>
<protein>
    <submittedName>
        <fullName evidence="1">Uncharacterized protein</fullName>
    </submittedName>
</protein>